<name>A0A6J5M8E7_9CAUD</name>
<evidence type="ECO:0000313" key="2">
    <source>
        <dbReference type="EMBL" id="CAB4141420.1"/>
    </source>
</evidence>
<gene>
    <name evidence="2" type="ORF">UFOVP417_3</name>
</gene>
<proteinExistence type="predicted"/>
<reference evidence="2" key="1">
    <citation type="submission" date="2020-04" db="EMBL/GenBank/DDBJ databases">
        <authorList>
            <person name="Chiriac C."/>
            <person name="Salcher M."/>
            <person name="Ghai R."/>
            <person name="Kavagutti S V."/>
        </authorList>
    </citation>
    <scope>NUCLEOTIDE SEQUENCE</scope>
</reference>
<dbReference type="EMBL" id="LR796393">
    <property type="protein sequence ID" value="CAB4141420.1"/>
    <property type="molecule type" value="Genomic_DNA"/>
</dbReference>
<feature type="region of interest" description="Disordered" evidence="1">
    <location>
        <begin position="37"/>
        <end position="59"/>
    </location>
</feature>
<sequence length="59" mass="6959">MKVEIEIENEMEDKVELSKLPPALRKKIEKYMAAKKPEAPMKSLKQMMHEAKLEEEDED</sequence>
<evidence type="ECO:0000256" key="1">
    <source>
        <dbReference type="SAM" id="MobiDB-lite"/>
    </source>
</evidence>
<accession>A0A6J5M8E7</accession>
<protein>
    <submittedName>
        <fullName evidence="2">Uncharacterized protein</fullName>
    </submittedName>
</protein>
<organism evidence="2">
    <name type="scientific">uncultured Caudovirales phage</name>
    <dbReference type="NCBI Taxonomy" id="2100421"/>
    <lineage>
        <taxon>Viruses</taxon>
        <taxon>Duplodnaviria</taxon>
        <taxon>Heunggongvirae</taxon>
        <taxon>Uroviricota</taxon>
        <taxon>Caudoviricetes</taxon>
        <taxon>Peduoviridae</taxon>
        <taxon>Maltschvirus</taxon>
        <taxon>Maltschvirus maltsch</taxon>
    </lineage>
</organism>